<keyword evidence="2 6" id="KW-0812">Transmembrane</keyword>
<sequence length="441" mass="50934">MAFNIPAPANYYFLVPIISFLPWYIMLITMLGVWTYQGRPRYWFMDHPQSIVFISDIGAANLHPLFIVCSFWQGAGYCITVACEYYQRSGHWPFQRKKLLKKLTGDDSPIVDRDHPITHPNAQPVRRHLSVHNDIFSDSNNTNSNLHLNPNNNLSDLEIYSANSNNLSINDDLENPFDDDASERDDEQVPTSDQPIGTIKNNYTHALLSSKFLMPPWYTRDERNLIWAAWVLGLIGELCLFMCSIFSTVKFHRAHITMVYFFLFFMYFSIVCTIAEYFVMGRHYALIHPLADLPPHIHINSIPWYRWEGYIWNKFTISAILKTIWLVVAILCSICFGAIPNDSIKAGFEWCLGFWLGVFFMIVSVDFYLGGRYKTSRYFHQIQSQSFAGYYKYDKAAGVENNHKKGRSSLLMVATRSDLDDQSSFEVESTFNAPIAMTPEP</sequence>
<dbReference type="Proteomes" id="UP000002866">
    <property type="component" value="Chromosome 7"/>
</dbReference>
<dbReference type="GO" id="GO:0005886">
    <property type="term" value="C:plasma membrane"/>
    <property type="evidence" value="ECO:0007669"/>
    <property type="project" value="EnsemblFungi"/>
</dbReference>
<dbReference type="InParanoid" id="I2H6X7"/>
<accession>I2H6X7</accession>
<dbReference type="HOGENOM" id="CLU_050573_1_0_1"/>
<dbReference type="PANTHER" id="PTHR21324">
    <property type="entry name" value="FASTING-INDUCIBLE INTEGRAL MEMBRANE PROTEIN TM6P1-RELATED"/>
    <property type="match status" value="1"/>
</dbReference>
<gene>
    <name evidence="8" type="primary">TBLA0G01860</name>
    <name evidence="8" type="ORF">TBLA_0G01860</name>
</gene>
<dbReference type="GeneID" id="14497261"/>
<evidence type="ECO:0000259" key="7">
    <source>
        <dbReference type="Pfam" id="PF10277"/>
    </source>
</evidence>
<feature type="compositionally biased region" description="Acidic residues" evidence="5">
    <location>
        <begin position="173"/>
        <end position="188"/>
    </location>
</feature>
<dbReference type="PANTHER" id="PTHR21324:SF2">
    <property type="entry name" value="EG:22E5.9 PROTEIN"/>
    <property type="match status" value="1"/>
</dbReference>
<dbReference type="KEGG" id="tbl:TBLA_0G01860"/>
<feature type="region of interest" description="Disordered" evidence="5">
    <location>
        <begin position="173"/>
        <end position="195"/>
    </location>
</feature>
<evidence type="ECO:0000256" key="3">
    <source>
        <dbReference type="ARBA" id="ARBA00022989"/>
    </source>
</evidence>
<protein>
    <recommendedName>
        <fullName evidence="7">CWH43-like N-terminal domain-containing protein</fullName>
    </recommendedName>
</protein>
<feature type="transmembrane region" description="Helical" evidence="6">
    <location>
        <begin position="259"/>
        <end position="279"/>
    </location>
</feature>
<feature type="transmembrane region" description="Helical" evidence="6">
    <location>
        <begin position="319"/>
        <end position="340"/>
    </location>
</feature>
<evidence type="ECO:0000313" key="9">
    <source>
        <dbReference type="Proteomes" id="UP000002866"/>
    </source>
</evidence>
<evidence type="ECO:0000313" key="8">
    <source>
        <dbReference type="EMBL" id="CCH62129.1"/>
    </source>
</evidence>
<reference evidence="8 9" key="1">
    <citation type="journal article" date="2011" name="Proc. Natl. Acad. Sci. U.S.A.">
        <title>Evolutionary erosion of yeast sex chromosomes by mating-type switching accidents.</title>
        <authorList>
            <person name="Gordon J.L."/>
            <person name="Armisen D."/>
            <person name="Proux-Wera E."/>
            <person name="Oheigeartaigh S.S."/>
            <person name="Byrne K.P."/>
            <person name="Wolfe K.H."/>
        </authorList>
    </citation>
    <scope>NUCLEOTIDE SEQUENCE [LARGE SCALE GENOMIC DNA]</scope>
    <source>
        <strain evidence="9">ATCC 34711 / CBS 6284 / DSM 70876 / NBRC 10599 / NRRL Y-10934 / UCD 77-7</strain>
    </source>
</reference>
<dbReference type="OMA" id="CEYYQRS"/>
<feature type="transmembrane region" description="Helical" evidence="6">
    <location>
        <begin position="225"/>
        <end position="247"/>
    </location>
</feature>
<feature type="transmembrane region" description="Helical" evidence="6">
    <location>
        <begin position="352"/>
        <end position="369"/>
    </location>
</feature>
<dbReference type="InterPro" id="IPR050911">
    <property type="entry name" value="DRAM/TMEM150_Autophagy_Mod"/>
</dbReference>
<dbReference type="GO" id="GO:0012505">
    <property type="term" value="C:endomembrane system"/>
    <property type="evidence" value="ECO:0007669"/>
    <property type="project" value="UniProtKB-SubCell"/>
</dbReference>
<feature type="transmembrane region" description="Helical" evidence="6">
    <location>
        <begin position="12"/>
        <end position="36"/>
    </location>
</feature>
<evidence type="ECO:0000256" key="4">
    <source>
        <dbReference type="ARBA" id="ARBA00023136"/>
    </source>
</evidence>
<feature type="domain" description="CWH43-like N-terminal" evidence="7">
    <location>
        <begin position="12"/>
        <end position="368"/>
    </location>
</feature>
<dbReference type="GO" id="GO:0061093">
    <property type="term" value="P:negative regulation of phospholipid translocation"/>
    <property type="evidence" value="ECO:0007669"/>
    <property type="project" value="EnsemblFungi"/>
</dbReference>
<dbReference type="eggNOG" id="ENOG502RZQS">
    <property type="taxonomic scope" value="Eukaryota"/>
</dbReference>
<proteinExistence type="predicted"/>
<keyword evidence="3 6" id="KW-1133">Transmembrane helix</keyword>
<evidence type="ECO:0000256" key="6">
    <source>
        <dbReference type="SAM" id="Phobius"/>
    </source>
</evidence>
<comment type="subcellular location">
    <subcellularLocation>
        <location evidence="1">Endomembrane system</location>
        <topology evidence="1">Multi-pass membrane protein</topology>
    </subcellularLocation>
</comment>
<keyword evidence="9" id="KW-1185">Reference proteome</keyword>
<dbReference type="GO" id="GO:0030036">
    <property type="term" value="P:actin cytoskeleton organization"/>
    <property type="evidence" value="ECO:0007669"/>
    <property type="project" value="EnsemblFungi"/>
</dbReference>
<dbReference type="RefSeq" id="XP_004181648.1">
    <property type="nucleotide sequence ID" value="XM_004181600.1"/>
</dbReference>
<keyword evidence="4 6" id="KW-0472">Membrane</keyword>
<dbReference type="OrthoDB" id="10032492at2759"/>
<dbReference type="Pfam" id="PF10277">
    <property type="entry name" value="Frag1"/>
    <property type="match status" value="1"/>
</dbReference>
<dbReference type="AlphaFoldDB" id="I2H6X7"/>
<name>I2H6X7_HENB6</name>
<organism evidence="8 9">
    <name type="scientific">Henningerozyma blattae (strain ATCC 34711 / CBS 6284 / DSM 70876 / NBRC 10599 / NRRL Y-10934 / UCD 77-7)</name>
    <name type="common">Yeast</name>
    <name type="synonym">Tetrapisispora blattae</name>
    <dbReference type="NCBI Taxonomy" id="1071380"/>
    <lineage>
        <taxon>Eukaryota</taxon>
        <taxon>Fungi</taxon>
        <taxon>Dikarya</taxon>
        <taxon>Ascomycota</taxon>
        <taxon>Saccharomycotina</taxon>
        <taxon>Saccharomycetes</taxon>
        <taxon>Saccharomycetales</taxon>
        <taxon>Saccharomycetaceae</taxon>
        <taxon>Henningerozyma</taxon>
    </lineage>
</organism>
<dbReference type="GO" id="GO:0007033">
    <property type="term" value="P:vacuole organization"/>
    <property type="evidence" value="ECO:0007669"/>
    <property type="project" value="EnsemblFungi"/>
</dbReference>
<dbReference type="InterPro" id="IPR019402">
    <property type="entry name" value="CWH43_N"/>
</dbReference>
<dbReference type="STRING" id="1071380.I2H6X7"/>
<evidence type="ECO:0000256" key="1">
    <source>
        <dbReference type="ARBA" id="ARBA00004127"/>
    </source>
</evidence>
<dbReference type="EMBL" id="HE806322">
    <property type="protein sequence ID" value="CCH62129.1"/>
    <property type="molecule type" value="Genomic_DNA"/>
</dbReference>
<evidence type="ECO:0000256" key="5">
    <source>
        <dbReference type="SAM" id="MobiDB-lite"/>
    </source>
</evidence>
<evidence type="ECO:0000256" key="2">
    <source>
        <dbReference type="ARBA" id="ARBA00022692"/>
    </source>
</evidence>